<feature type="compositionally biased region" description="Basic and acidic residues" evidence="1">
    <location>
        <begin position="8"/>
        <end position="20"/>
    </location>
</feature>
<evidence type="ECO:0000256" key="1">
    <source>
        <dbReference type="SAM" id="MobiDB-lite"/>
    </source>
</evidence>
<organism evidence="2 3">
    <name type="scientific">Shigella sonnei</name>
    <dbReference type="NCBI Taxonomy" id="624"/>
    <lineage>
        <taxon>Bacteria</taxon>
        <taxon>Pseudomonadati</taxon>
        <taxon>Pseudomonadota</taxon>
        <taxon>Gammaproteobacteria</taxon>
        <taxon>Enterobacterales</taxon>
        <taxon>Enterobacteriaceae</taxon>
        <taxon>Shigella</taxon>
    </lineage>
</organism>
<comment type="caution">
    <text evidence="2">The sequence shown here is derived from an EMBL/GenBank/DDBJ whole genome shotgun (WGS) entry which is preliminary data.</text>
</comment>
<protein>
    <submittedName>
        <fullName evidence="2">Uncharacterized protein</fullName>
    </submittedName>
</protein>
<evidence type="ECO:0000313" key="2">
    <source>
        <dbReference type="EMBL" id="RTY54585.1"/>
    </source>
</evidence>
<dbReference type="Proteomes" id="UP000267101">
    <property type="component" value="Unassembled WGS sequence"/>
</dbReference>
<feature type="region of interest" description="Disordered" evidence="1">
    <location>
        <begin position="1"/>
        <end position="26"/>
    </location>
</feature>
<sequence length="62" mass="7093">MSSSFQDESSKTRGHLKPDLHTGGAQKKIVLPQDERFHAGDQLSRRFTALRQCWLCVAYFVI</sequence>
<dbReference type="AlphaFoldDB" id="A0A8B3KP99"/>
<evidence type="ECO:0000313" key="3">
    <source>
        <dbReference type="Proteomes" id="UP000267101"/>
    </source>
</evidence>
<reference evidence="2 3" key="1">
    <citation type="submission" date="2018-12" db="EMBL/GenBank/DDBJ databases">
        <title>Na.</title>
        <authorList>
            <person name="Fouts D.E."/>
            <person name="Sutton G."/>
            <person name="Singh I."/>
            <person name="Nguyen K."/>
        </authorList>
    </citation>
    <scope>NUCLEOTIDE SEQUENCE [LARGE SCALE GENOMIC DNA]</scope>
    <source>
        <strain evidence="2 3">AP274</strain>
    </source>
</reference>
<accession>A0A8B3KP99</accession>
<proteinExistence type="predicted"/>
<gene>
    <name evidence="2" type="ORF">EKS37_02505</name>
</gene>
<dbReference type="EMBL" id="RXYT01000020">
    <property type="protein sequence ID" value="RTY54585.1"/>
    <property type="molecule type" value="Genomic_DNA"/>
</dbReference>
<name>A0A8B3KP99_SHISO</name>